<dbReference type="Proteomes" id="UP000226191">
    <property type="component" value="Unassembled WGS sequence"/>
</dbReference>
<evidence type="ECO:0000313" key="2">
    <source>
        <dbReference type="Proteomes" id="UP000226191"/>
    </source>
</evidence>
<gene>
    <name evidence="1" type="ORF">B1B09_06190</name>
</gene>
<dbReference type="EMBL" id="MVCE01000002">
    <property type="protein sequence ID" value="PGF35176.1"/>
    <property type="molecule type" value="Genomic_DNA"/>
</dbReference>
<protein>
    <submittedName>
        <fullName evidence="1">Alpha-galactosidase</fullName>
    </submittedName>
</protein>
<reference evidence="1 2" key="1">
    <citation type="submission" date="2017-02" db="EMBL/GenBank/DDBJ databases">
        <title>Prevalence of linear plasmids in Cutibacterium acnes isolates obtained from cancerous prostatic tissue.</title>
        <authorList>
            <person name="Davidsson S."/>
            <person name="Bruggemann H."/>
        </authorList>
    </citation>
    <scope>NUCLEOTIDE SEQUENCE [LARGE SCALE GENOMIC DNA]</scope>
    <source>
        <strain evidence="1 2">11-78</strain>
    </source>
</reference>
<dbReference type="AlphaFoldDB" id="A0AA44QJL3"/>
<comment type="caution">
    <text evidence="1">The sequence shown here is derived from an EMBL/GenBank/DDBJ whole genome shotgun (WGS) entry which is preliminary data.</text>
</comment>
<name>A0AA44QJL3_CUTAC</name>
<accession>A0AA44QJL3</accession>
<sequence length="58" mass="6515">MGWSPGRLRVAIRLVEGARAIQDRYAMVPERDCHSGRVLRVRCRPDMVSCAVTGLMQS</sequence>
<organism evidence="1 2">
    <name type="scientific">Cutibacterium acnes</name>
    <name type="common">Propionibacterium acnes</name>
    <dbReference type="NCBI Taxonomy" id="1747"/>
    <lineage>
        <taxon>Bacteria</taxon>
        <taxon>Bacillati</taxon>
        <taxon>Actinomycetota</taxon>
        <taxon>Actinomycetes</taxon>
        <taxon>Propionibacteriales</taxon>
        <taxon>Propionibacteriaceae</taxon>
        <taxon>Cutibacterium</taxon>
    </lineage>
</organism>
<evidence type="ECO:0000313" key="1">
    <source>
        <dbReference type="EMBL" id="PGF35176.1"/>
    </source>
</evidence>
<proteinExistence type="predicted"/>